<feature type="domain" description="Serine aminopeptidase S33" evidence="1">
    <location>
        <begin position="46"/>
        <end position="197"/>
    </location>
</feature>
<gene>
    <name evidence="2" type="ORF">IPN91_12340</name>
</gene>
<keyword evidence="2" id="KW-0378">Hydrolase</keyword>
<evidence type="ECO:0000259" key="1">
    <source>
        <dbReference type="Pfam" id="PF12146"/>
    </source>
</evidence>
<organism evidence="2 3">
    <name type="scientific">Candidatus Geothrix odensensis</name>
    <dbReference type="NCBI Taxonomy" id="2954440"/>
    <lineage>
        <taxon>Bacteria</taxon>
        <taxon>Pseudomonadati</taxon>
        <taxon>Acidobacteriota</taxon>
        <taxon>Holophagae</taxon>
        <taxon>Holophagales</taxon>
        <taxon>Holophagaceae</taxon>
        <taxon>Geothrix</taxon>
    </lineage>
</organism>
<evidence type="ECO:0000313" key="2">
    <source>
        <dbReference type="EMBL" id="MBK8573402.1"/>
    </source>
</evidence>
<dbReference type="PANTHER" id="PTHR22753:SF14">
    <property type="entry name" value="MONOACYLGLYCEROL_DIACYLGLYCEROL O-ACYLTRANSFERASE"/>
    <property type="match status" value="1"/>
</dbReference>
<dbReference type="GO" id="GO:0016787">
    <property type="term" value="F:hydrolase activity"/>
    <property type="evidence" value="ECO:0007669"/>
    <property type="project" value="UniProtKB-KW"/>
</dbReference>
<name>A0A936F3E0_9BACT</name>
<dbReference type="Proteomes" id="UP000709959">
    <property type="component" value="Unassembled WGS sequence"/>
</dbReference>
<proteinExistence type="predicted"/>
<dbReference type="InterPro" id="IPR022742">
    <property type="entry name" value="Hydrolase_4"/>
</dbReference>
<dbReference type="SUPFAM" id="SSF53474">
    <property type="entry name" value="alpha/beta-Hydrolases"/>
    <property type="match status" value="1"/>
</dbReference>
<reference evidence="2 3" key="1">
    <citation type="submission" date="2020-10" db="EMBL/GenBank/DDBJ databases">
        <title>Connecting structure to function with the recovery of over 1000 high-quality activated sludge metagenome-assembled genomes encoding full-length rRNA genes using long-read sequencing.</title>
        <authorList>
            <person name="Singleton C.M."/>
            <person name="Petriglieri F."/>
            <person name="Kristensen J.M."/>
            <person name="Kirkegaard R.H."/>
            <person name="Michaelsen T.Y."/>
            <person name="Andersen M.H."/>
            <person name="Karst S.M."/>
            <person name="Dueholm M.S."/>
            <person name="Nielsen P.H."/>
            <person name="Albertsen M."/>
        </authorList>
    </citation>
    <scope>NUCLEOTIDE SEQUENCE [LARGE SCALE GENOMIC DNA]</scope>
    <source>
        <strain evidence="2">OdNE_18-Q3-R46-58_MAXAC.008</strain>
    </source>
</reference>
<evidence type="ECO:0000313" key="3">
    <source>
        <dbReference type="Proteomes" id="UP000709959"/>
    </source>
</evidence>
<protein>
    <submittedName>
        <fullName evidence="2">Alpha/beta hydrolase</fullName>
    </submittedName>
</protein>
<dbReference type="AlphaFoldDB" id="A0A936F3E0"/>
<dbReference type="InterPro" id="IPR029058">
    <property type="entry name" value="AB_hydrolase_fold"/>
</dbReference>
<sequence>MPTAPPPLLVLLPGMDGTGLMFAPFLHAANGFETQVVRYPPELTTYEDCKAFARKALPQGRPFLLLGESFSGPIAIALAAERPEGLLGLILCSSFARNPRPEWLWLRPLLRLLPPLQLPLPFLRRLLLGKGAAEDLVRLTTAMLPHFPTAAMKGRTLAVAAVDHTALLAQVQVPMLALRASQDRLVPKAATDWLQAHRAQLDIATVRGPHWILQTRPEACLKAIQTFVDLLPSQKPTTDKSR</sequence>
<dbReference type="Gene3D" id="3.40.50.1820">
    <property type="entry name" value="alpha/beta hydrolase"/>
    <property type="match status" value="1"/>
</dbReference>
<accession>A0A936F3E0</accession>
<dbReference type="EMBL" id="JADKCH010000017">
    <property type="protein sequence ID" value="MBK8573402.1"/>
    <property type="molecule type" value="Genomic_DNA"/>
</dbReference>
<dbReference type="PANTHER" id="PTHR22753">
    <property type="entry name" value="TRANSMEMBRANE PROTEIN 68"/>
    <property type="match status" value="1"/>
</dbReference>
<dbReference type="Pfam" id="PF12146">
    <property type="entry name" value="Hydrolase_4"/>
    <property type="match status" value="1"/>
</dbReference>
<comment type="caution">
    <text evidence="2">The sequence shown here is derived from an EMBL/GenBank/DDBJ whole genome shotgun (WGS) entry which is preliminary data.</text>
</comment>
<dbReference type="GO" id="GO:0016020">
    <property type="term" value="C:membrane"/>
    <property type="evidence" value="ECO:0007669"/>
    <property type="project" value="TreeGrafter"/>
</dbReference>